<dbReference type="Pfam" id="PF12796">
    <property type="entry name" value="Ank_2"/>
    <property type="match status" value="1"/>
</dbReference>
<evidence type="ECO:0000313" key="6">
    <source>
        <dbReference type="Proteomes" id="UP001437256"/>
    </source>
</evidence>
<protein>
    <recommendedName>
        <fullName evidence="7">Ankyrin</fullName>
    </recommendedName>
</protein>
<evidence type="ECO:0000256" key="1">
    <source>
        <dbReference type="ARBA" id="ARBA00022737"/>
    </source>
</evidence>
<dbReference type="PROSITE" id="PS50088">
    <property type="entry name" value="ANK_REPEAT"/>
    <property type="match status" value="1"/>
</dbReference>
<dbReference type="PROSITE" id="PS50297">
    <property type="entry name" value="ANK_REP_REGION"/>
    <property type="match status" value="1"/>
</dbReference>
<dbReference type="Proteomes" id="UP001437256">
    <property type="component" value="Unassembled WGS sequence"/>
</dbReference>
<feature type="repeat" description="ANK" evidence="3">
    <location>
        <begin position="67"/>
        <end position="99"/>
    </location>
</feature>
<gene>
    <name evidence="5" type="ORF">AAF712_011841</name>
</gene>
<dbReference type="PANTHER" id="PTHR24171">
    <property type="entry name" value="ANKYRIN REPEAT DOMAIN-CONTAINING PROTEIN 39-RELATED"/>
    <property type="match status" value="1"/>
</dbReference>
<dbReference type="SUPFAM" id="SSF48403">
    <property type="entry name" value="Ankyrin repeat"/>
    <property type="match status" value="1"/>
</dbReference>
<name>A0ABR2ZJE1_9AGAR</name>
<feature type="region of interest" description="Disordered" evidence="4">
    <location>
        <begin position="163"/>
        <end position="182"/>
    </location>
</feature>
<evidence type="ECO:0008006" key="7">
    <source>
        <dbReference type="Google" id="ProtNLM"/>
    </source>
</evidence>
<evidence type="ECO:0000256" key="3">
    <source>
        <dbReference type="PROSITE-ProRule" id="PRU00023"/>
    </source>
</evidence>
<evidence type="ECO:0000313" key="5">
    <source>
        <dbReference type="EMBL" id="KAL0061324.1"/>
    </source>
</evidence>
<feature type="region of interest" description="Disordered" evidence="4">
    <location>
        <begin position="1"/>
        <end position="27"/>
    </location>
</feature>
<dbReference type="InterPro" id="IPR002110">
    <property type="entry name" value="Ankyrin_rpt"/>
</dbReference>
<feature type="compositionally biased region" description="Polar residues" evidence="4">
    <location>
        <begin position="1"/>
        <end position="15"/>
    </location>
</feature>
<accession>A0ABR2ZJE1</accession>
<dbReference type="SMART" id="SM00248">
    <property type="entry name" value="ANK"/>
    <property type="match status" value="2"/>
</dbReference>
<feature type="compositionally biased region" description="Basic and acidic residues" evidence="4">
    <location>
        <begin position="163"/>
        <end position="175"/>
    </location>
</feature>
<keyword evidence="1" id="KW-0677">Repeat</keyword>
<dbReference type="EMBL" id="JBBXMP010000139">
    <property type="protein sequence ID" value="KAL0061324.1"/>
    <property type="molecule type" value="Genomic_DNA"/>
</dbReference>
<sequence>MSSEPTAQSNPSPASANGAEKRLAPDELPQETLDFAAKIFDAARNGQEEPLIAAIEAGLPVNLTNHQGNTILMLAVYAGHYGLSKSLLSHGADPDRLNDQGQSIVAGAIFKEHHDIVKLLVDSKANVRLGKPNGIESVHMFGKDNPGEGKMSKEELLKLMGAKEEDKERLEREGVRVGPPVG</sequence>
<evidence type="ECO:0000256" key="4">
    <source>
        <dbReference type="SAM" id="MobiDB-lite"/>
    </source>
</evidence>
<keyword evidence="2 3" id="KW-0040">ANK repeat</keyword>
<dbReference type="Gene3D" id="1.25.40.20">
    <property type="entry name" value="Ankyrin repeat-containing domain"/>
    <property type="match status" value="1"/>
</dbReference>
<evidence type="ECO:0000256" key="2">
    <source>
        <dbReference type="ARBA" id="ARBA00023043"/>
    </source>
</evidence>
<reference evidence="5 6" key="1">
    <citation type="submission" date="2024-05" db="EMBL/GenBank/DDBJ databases">
        <title>A draft genome resource for the thread blight pathogen Marasmius tenuissimus strain MS-2.</title>
        <authorList>
            <person name="Yulfo-Soto G.E."/>
            <person name="Baruah I.K."/>
            <person name="Amoako-Attah I."/>
            <person name="Bukari Y."/>
            <person name="Meinhardt L.W."/>
            <person name="Bailey B.A."/>
            <person name="Cohen S.P."/>
        </authorList>
    </citation>
    <scope>NUCLEOTIDE SEQUENCE [LARGE SCALE GENOMIC DNA]</scope>
    <source>
        <strain evidence="5 6">MS-2</strain>
    </source>
</reference>
<comment type="caution">
    <text evidence="5">The sequence shown here is derived from an EMBL/GenBank/DDBJ whole genome shotgun (WGS) entry which is preliminary data.</text>
</comment>
<proteinExistence type="predicted"/>
<dbReference type="InterPro" id="IPR036770">
    <property type="entry name" value="Ankyrin_rpt-contain_sf"/>
</dbReference>
<keyword evidence="6" id="KW-1185">Reference proteome</keyword>
<organism evidence="5 6">
    <name type="scientific">Marasmius tenuissimus</name>
    <dbReference type="NCBI Taxonomy" id="585030"/>
    <lineage>
        <taxon>Eukaryota</taxon>
        <taxon>Fungi</taxon>
        <taxon>Dikarya</taxon>
        <taxon>Basidiomycota</taxon>
        <taxon>Agaricomycotina</taxon>
        <taxon>Agaricomycetes</taxon>
        <taxon>Agaricomycetidae</taxon>
        <taxon>Agaricales</taxon>
        <taxon>Marasmiineae</taxon>
        <taxon>Marasmiaceae</taxon>
        <taxon>Marasmius</taxon>
    </lineage>
</organism>